<comment type="caution">
    <text evidence="1">The sequence shown here is derived from an EMBL/GenBank/DDBJ whole genome shotgun (WGS) entry which is preliminary data.</text>
</comment>
<dbReference type="Gene3D" id="3.30.160.100">
    <property type="entry name" value="Ribosome hibernation promotion factor-like"/>
    <property type="match status" value="1"/>
</dbReference>
<dbReference type="EMBL" id="JAOANI010000014">
    <property type="protein sequence ID" value="MCT7358654.1"/>
    <property type="molecule type" value="Genomic_DNA"/>
</dbReference>
<evidence type="ECO:0000313" key="2">
    <source>
        <dbReference type="Proteomes" id="UP001147830"/>
    </source>
</evidence>
<dbReference type="InterPro" id="IPR003489">
    <property type="entry name" value="RHF/RaiA"/>
</dbReference>
<proteinExistence type="predicted"/>
<name>A0A9X3ARD4_9GAMM</name>
<evidence type="ECO:0000313" key="1">
    <source>
        <dbReference type="EMBL" id="MCT7358654.1"/>
    </source>
</evidence>
<protein>
    <submittedName>
        <fullName evidence="1">HPF/RaiA family ribosome-associated protein</fullName>
    </submittedName>
</protein>
<organism evidence="1 2">
    <name type="scientific">Thalassolituus pacificus</name>
    <dbReference type="NCBI Taxonomy" id="2975440"/>
    <lineage>
        <taxon>Bacteria</taxon>
        <taxon>Pseudomonadati</taxon>
        <taxon>Pseudomonadota</taxon>
        <taxon>Gammaproteobacteria</taxon>
        <taxon>Oceanospirillales</taxon>
        <taxon>Oceanospirillaceae</taxon>
        <taxon>Thalassolituus</taxon>
    </lineage>
</organism>
<reference evidence="1" key="2">
    <citation type="submission" date="2022-08" db="EMBL/GenBank/DDBJ databases">
        <authorList>
            <person name="Dong C."/>
        </authorList>
    </citation>
    <scope>NUCLEOTIDE SEQUENCE</scope>
    <source>
        <strain evidence="1">59MF3M-4</strain>
    </source>
</reference>
<dbReference type="RefSeq" id="WP_260975545.1">
    <property type="nucleotide sequence ID" value="NZ_JAOANI010000014.1"/>
</dbReference>
<dbReference type="SUPFAM" id="SSF69754">
    <property type="entry name" value="Ribosome binding protein Y (YfiA homologue)"/>
    <property type="match status" value="1"/>
</dbReference>
<accession>A0A9X3ARD4</accession>
<sequence length="114" mass="12899">MVIEIQTRNIHLSNRLRGLLRKRVERAFDRLQHHVQKVCIRLADVNGPKGGIDKSCLFHVSLSDHPDVVVRSQASELEIAINKSAARSSRALMRRIGKRRAKQPTTSINDVLEA</sequence>
<gene>
    <name evidence="1" type="ORF">NYR02_06435</name>
</gene>
<dbReference type="AlphaFoldDB" id="A0A9X3ARD4"/>
<dbReference type="InterPro" id="IPR036567">
    <property type="entry name" value="RHF-like"/>
</dbReference>
<reference evidence="1" key="1">
    <citation type="journal article" date="2022" name="Front. Microbiol.">
        <title>Genome-based taxonomic rearrangement of Oceanobacter-related bacteria including the description of Thalassolituus hydrocarbonoclasticus sp. nov. and Thalassolituus pacificus sp. nov. and emended description of the genus Thalassolituus.</title>
        <authorList>
            <person name="Dong C."/>
            <person name="Wei L."/>
            <person name="Wang J."/>
            <person name="Lai Q."/>
            <person name="Huang Z."/>
            <person name="Shao Z."/>
        </authorList>
    </citation>
    <scope>NUCLEOTIDE SEQUENCE</scope>
    <source>
        <strain evidence="1">59MF3M-4</strain>
    </source>
</reference>
<dbReference type="Proteomes" id="UP001147830">
    <property type="component" value="Unassembled WGS sequence"/>
</dbReference>
<dbReference type="Pfam" id="PF02482">
    <property type="entry name" value="Ribosomal_S30AE"/>
    <property type="match status" value="1"/>
</dbReference>
<keyword evidence="2" id="KW-1185">Reference proteome</keyword>